<dbReference type="Proteomes" id="UP000622638">
    <property type="component" value="Unassembled WGS sequence"/>
</dbReference>
<evidence type="ECO:0000256" key="1">
    <source>
        <dbReference type="SAM" id="MobiDB-lite"/>
    </source>
</evidence>
<feature type="region of interest" description="Disordered" evidence="1">
    <location>
        <begin position="18"/>
        <end position="58"/>
    </location>
</feature>
<reference evidence="3" key="1">
    <citation type="journal article" date="2019" name="Int. J. Syst. Evol. Microbiol.">
        <title>The Global Catalogue of Microorganisms (GCM) 10K type strain sequencing project: providing services to taxonomists for standard genome sequencing and annotation.</title>
        <authorList>
            <consortium name="The Broad Institute Genomics Platform"/>
            <consortium name="The Broad Institute Genome Sequencing Center for Infectious Disease"/>
            <person name="Wu L."/>
            <person name="Ma J."/>
        </authorList>
    </citation>
    <scope>NUCLEOTIDE SEQUENCE [LARGE SCALE GENOMIC DNA]</scope>
    <source>
        <strain evidence="3">CGMCC 1.15931</strain>
    </source>
</reference>
<protein>
    <submittedName>
        <fullName evidence="2">Uncharacterized protein</fullName>
    </submittedName>
</protein>
<gene>
    <name evidence="2" type="ORF">GCM10011572_13980</name>
</gene>
<sequence length="102" mass="10499">MGRTRAVAGRYRVSAFVPPLPDAPRGVRPSSAESGRAAASGTPRWTYAGVSGHAGEAGRELDEATRNLVRIAPDMYAKVLPILASGTTLLATQATLAATGAH</sequence>
<keyword evidence="3" id="KW-1185">Reference proteome</keyword>
<proteinExistence type="predicted"/>
<comment type="caution">
    <text evidence="2">The sequence shown here is derived from an EMBL/GenBank/DDBJ whole genome shotgun (WGS) entry which is preliminary data.</text>
</comment>
<feature type="compositionally biased region" description="Low complexity" evidence="1">
    <location>
        <begin position="30"/>
        <end position="41"/>
    </location>
</feature>
<dbReference type="EMBL" id="BMKG01000004">
    <property type="protein sequence ID" value="GGB93200.1"/>
    <property type="molecule type" value="Genomic_DNA"/>
</dbReference>
<accession>A0ABQ1KBW5</accession>
<evidence type="ECO:0000313" key="2">
    <source>
        <dbReference type="EMBL" id="GGB93200.1"/>
    </source>
</evidence>
<evidence type="ECO:0000313" key="3">
    <source>
        <dbReference type="Proteomes" id="UP000622638"/>
    </source>
</evidence>
<organism evidence="2 3">
    <name type="scientific">Pseudoduganella buxea</name>
    <dbReference type="NCBI Taxonomy" id="1949069"/>
    <lineage>
        <taxon>Bacteria</taxon>
        <taxon>Pseudomonadati</taxon>
        <taxon>Pseudomonadota</taxon>
        <taxon>Betaproteobacteria</taxon>
        <taxon>Burkholderiales</taxon>
        <taxon>Oxalobacteraceae</taxon>
        <taxon>Telluria group</taxon>
        <taxon>Pseudoduganella</taxon>
    </lineage>
</organism>
<name>A0ABQ1KBW5_9BURK</name>